<dbReference type="NCBIfam" id="NF001785">
    <property type="entry name" value="PRK00517.2-2"/>
    <property type="match status" value="1"/>
</dbReference>
<comment type="subcellular location">
    <subcellularLocation>
        <location evidence="6">Cytoplasm</location>
    </subcellularLocation>
</comment>
<keyword evidence="8" id="KW-1185">Reference proteome</keyword>
<comment type="function">
    <text evidence="6">Methylates ribosomal protein L11.</text>
</comment>
<accession>A0ABR9T7H1</accession>
<dbReference type="PANTHER" id="PTHR43648">
    <property type="entry name" value="ELECTRON TRANSFER FLAVOPROTEIN BETA SUBUNIT LYSINE METHYLTRANSFERASE"/>
    <property type="match status" value="1"/>
</dbReference>
<keyword evidence="7" id="KW-0689">Ribosomal protein</keyword>
<keyword evidence="5 6" id="KW-0949">S-adenosyl-L-methionine</keyword>
<keyword evidence="3 6" id="KW-0489">Methyltransferase</keyword>
<evidence type="ECO:0000256" key="1">
    <source>
        <dbReference type="ARBA" id="ARBA00009741"/>
    </source>
</evidence>
<evidence type="ECO:0000256" key="2">
    <source>
        <dbReference type="ARBA" id="ARBA00022490"/>
    </source>
</evidence>
<evidence type="ECO:0000256" key="3">
    <source>
        <dbReference type="ARBA" id="ARBA00022603"/>
    </source>
</evidence>
<sequence length="279" mass="31708">MKYASVVFSSSDIEDWQKDLFISGLGEIGFDTFEDAENGFIAYIPSANLDVQALETLILAQGDRFHINYEIIELEEQNWNLLWESNFNPIVVDDQCYVRATFHEPHPEYAYEIVIDPKMSFGTGHHQTTSMMLSFILENNFEGKRVLDMGCGTGILAILASKKGAKSIMAVDFDSICIESVEENKKLNGISNIASYLGSKEIIGNNSFETILANINRNILLDQLDVYANAMDEKGELYLSGFYYEEDLRIIQKKCESLNLFFKESKKLDTWCSAKFIKK</sequence>
<feature type="binding site" evidence="6">
    <location>
        <position position="129"/>
    </location>
    <ligand>
        <name>S-adenosyl-L-methionine</name>
        <dbReference type="ChEBI" id="CHEBI:59789"/>
    </ligand>
</feature>
<dbReference type="InterPro" id="IPR004498">
    <property type="entry name" value="Ribosomal_PrmA_MeTrfase"/>
</dbReference>
<dbReference type="GO" id="GO:0005840">
    <property type="term" value="C:ribosome"/>
    <property type="evidence" value="ECO:0007669"/>
    <property type="project" value="UniProtKB-KW"/>
</dbReference>
<evidence type="ECO:0000256" key="6">
    <source>
        <dbReference type="HAMAP-Rule" id="MF_00735"/>
    </source>
</evidence>
<keyword evidence="2 6" id="KW-0963">Cytoplasm</keyword>
<dbReference type="RefSeq" id="WP_196940748.1">
    <property type="nucleotide sequence ID" value="NZ_MU158691.1"/>
</dbReference>
<dbReference type="CDD" id="cd02440">
    <property type="entry name" value="AdoMet_MTases"/>
    <property type="match status" value="1"/>
</dbReference>
<evidence type="ECO:0000256" key="4">
    <source>
        <dbReference type="ARBA" id="ARBA00022679"/>
    </source>
</evidence>
<dbReference type="GO" id="GO:0032259">
    <property type="term" value="P:methylation"/>
    <property type="evidence" value="ECO:0007669"/>
    <property type="project" value="UniProtKB-KW"/>
</dbReference>
<evidence type="ECO:0000256" key="5">
    <source>
        <dbReference type="ARBA" id="ARBA00022691"/>
    </source>
</evidence>
<organism evidence="7 8">
    <name type="scientific">Sphingobacterium pedocola</name>
    <dbReference type="NCBI Taxonomy" id="2082722"/>
    <lineage>
        <taxon>Bacteria</taxon>
        <taxon>Pseudomonadati</taxon>
        <taxon>Bacteroidota</taxon>
        <taxon>Sphingobacteriia</taxon>
        <taxon>Sphingobacteriales</taxon>
        <taxon>Sphingobacteriaceae</taxon>
        <taxon>Sphingobacterium</taxon>
    </lineage>
</organism>
<dbReference type="EMBL" id="PSKQ01000018">
    <property type="protein sequence ID" value="MBE8720942.1"/>
    <property type="molecule type" value="Genomic_DNA"/>
</dbReference>
<feature type="binding site" evidence="6">
    <location>
        <position position="214"/>
    </location>
    <ligand>
        <name>S-adenosyl-L-methionine</name>
        <dbReference type="ChEBI" id="CHEBI:59789"/>
    </ligand>
</feature>
<dbReference type="Pfam" id="PF06325">
    <property type="entry name" value="PrmA"/>
    <property type="match status" value="1"/>
</dbReference>
<dbReference type="InterPro" id="IPR050078">
    <property type="entry name" value="Ribosomal_L11_MeTrfase_PrmA"/>
</dbReference>
<dbReference type="Proteomes" id="UP000618319">
    <property type="component" value="Unassembled WGS sequence"/>
</dbReference>
<keyword evidence="7" id="KW-0687">Ribonucleoprotein</keyword>
<protein>
    <recommendedName>
        <fullName evidence="6">Ribosomal protein L11 methyltransferase</fullName>
        <shortName evidence="6">L11 Mtase</shortName>
        <ecNumber evidence="6">2.1.1.-</ecNumber>
    </recommendedName>
</protein>
<dbReference type="SUPFAM" id="SSF53335">
    <property type="entry name" value="S-adenosyl-L-methionine-dependent methyltransferases"/>
    <property type="match status" value="1"/>
</dbReference>
<dbReference type="InterPro" id="IPR029063">
    <property type="entry name" value="SAM-dependent_MTases_sf"/>
</dbReference>
<dbReference type="HAMAP" id="MF_00735">
    <property type="entry name" value="Methyltr_PrmA"/>
    <property type="match status" value="1"/>
</dbReference>
<keyword evidence="4 6" id="KW-0808">Transferase</keyword>
<evidence type="ECO:0000313" key="7">
    <source>
        <dbReference type="EMBL" id="MBE8720942.1"/>
    </source>
</evidence>
<proteinExistence type="inferred from homology"/>
<feature type="binding site" evidence="6">
    <location>
        <position position="172"/>
    </location>
    <ligand>
        <name>S-adenosyl-L-methionine</name>
        <dbReference type="ChEBI" id="CHEBI:59789"/>
    </ligand>
</feature>
<comment type="similarity">
    <text evidence="1 6">Belongs to the methyltransferase superfamily. PrmA family.</text>
</comment>
<dbReference type="GO" id="GO:0008168">
    <property type="term" value="F:methyltransferase activity"/>
    <property type="evidence" value="ECO:0007669"/>
    <property type="project" value="UniProtKB-KW"/>
</dbReference>
<name>A0ABR9T7H1_9SPHI</name>
<dbReference type="EC" id="2.1.1.-" evidence="6"/>
<feature type="binding site" evidence="6">
    <location>
        <position position="150"/>
    </location>
    <ligand>
        <name>S-adenosyl-L-methionine</name>
        <dbReference type="ChEBI" id="CHEBI:59789"/>
    </ligand>
</feature>
<dbReference type="Gene3D" id="3.40.50.150">
    <property type="entry name" value="Vaccinia Virus protein VP39"/>
    <property type="match status" value="1"/>
</dbReference>
<dbReference type="PANTHER" id="PTHR43648:SF1">
    <property type="entry name" value="ELECTRON TRANSFER FLAVOPROTEIN BETA SUBUNIT LYSINE METHYLTRANSFERASE"/>
    <property type="match status" value="1"/>
</dbReference>
<comment type="caution">
    <text evidence="7">The sequence shown here is derived from an EMBL/GenBank/DDBJ whole genome shotgun (WGS) entry which is preliminary data.</text>
</comment>
<reference evidence="7 8" key="1">
    <citation type="submission" date="2018-02" db="EMBL/GenBank/DDBJ databases">
        <title>Sphingobacterium KA21.</title>
        <authorList>
            <person name="Vasarhelyi B.M."/>
            <person name="Deshmukh S."/>
            <person name="Balint B."/>
            <person name="Kukolya J."/>
        </authorList>
    </citation>
    <scope>NUCLEOTIDE SEQUENCE [LARGE SCALE GENOMIC DNA]</scope>
    <source>
        <strain evidence="7 8">Ka21</strain>
    </source>
</reference>
<gene>
    <name evidence="6" type="primary">prmA</name>
    <name evidence="7" type="ORF">C4F40_09435</name>
</gene>
<evidence type="ECO:0000313" key="8">
    <source>
        <dbReference type="Proteomes" id="UP000618319"/>
    </source>
</evidence>
<comment type="catalytic activity">
    <reaction evidence="6">
        <text>L-lysyl-[protein] + 3 S-adenosyl-L-methionine = N(6),N(6),N(6)-trimethyl-L-lysyl-[protein] + 3 S-adenosyl-L-homocysteine + 3 H(+)</text>
        <dbReference type="Rhea" id="RHEA:54192"/>
        <dbReference type="Rhea" id="RHEA-COMP:9752"/>
        <dbReference type="Rhea" id="RHEA-COMP:13826"/>
        <dbReference type="ChEBI" id="CHEBI:15378"/>
        <dbReference type="ChEBI" id="CHEBI:29969"/>
        <dbReference type="ChEBI" id="CHEBI:57856"/>
        <dbReference type="ChEBI" id="CHEBI:59789"/>
        <dbReference type="ChEBI" id="CHEBI:61961"/>
    </reaction>
</comment>